<dbReference type="Pfam" id="PF00085">
    <property type="entry name" value="Thioredoxin"/>
    <property type="match status" value="1"/>
</dbReference>
<evidence type="ECO:0000256" key="5">
    <source>
        <dbReference type="ARBA" id="ARBA00023284"/>
    </source>
</evidence>
<keyword evidence="5 7" id="KW-0676">Redox-active center</keyword>
<keyword evidence="3" id="KW-0249">Electron transport</keyword>
<comment type="similarity">
    <text evidence="1 6">Belongs to the thioredoxin family.</text>
</comment>
<dbReference type="InterPro" id="IPR036249">
    <property type="entry name" value="Thioredoxin-like_sf"/>
</dbReference>
<feature type="domain" description="Thioredoxin" evidence="8">
    <location>
        <begin position="1"/>
        <end position="105"/>
    </location>
</feature>
<feature type="disulfide bond" description="Redox-active" evidence="7">
    <location>
        <begin position="30"/>
        <end position="33"/>
    </location>
</feature>
<dbReference type="OrthoDB" id="9790390at2"/>
<dbReference type="GO" id="GO:0005737">
    <property type="term" value="C:cytoplasm"/>
    <property type="evidence" value="ECO:0007669"/>
    <property type="project" value="TreeGrafter"/>
</dbReference>
<keyword evidence="2" id="KW-0813">Transport</keyword>
<dbReference type="SUPFAM" id="SSF52833">
    <property type="entry name" value="Thioredoxin-like"/>
    <property type="match status" value="1"/>
</dbReference>
<dbReference type="PANTHER" id="PTHR45663">
    <property type="entry name" value="GEO12009P1"/>
    <property type="match status" value="1"/>
</dbReference>
<dbReference type="Proteomes" id="UP000283295">
    <property type="component" value="Unassembled WGS sequence"/>
</dbReference>
<evidence type="ECO:0000256" key="7">
    <source>
        <dbReference type="PIRSR" id="PIRSR000077-4"/>
    </source>
</evidence>
<evidence type="ECO:0000313" key="9">
    <source>
        <dbReference type="EMBL" id="RGS39411.1"/>
    </source>
</evidence>
<dbReference type="InterPro" id="IPR013766">
    <property type="entry name" value="Thioredoxin_domain"/>
</dbReference>
<dbReference type="EMBL" id="QRVK01000033">
    <property type="protein sequence ID" value="RGS39411.1"/>
    <property type="molecule type" value="Genomic_DNA"/>
</dbReference>
<dbReference type="GO" id="GO:0015035">
    <property type="term" value="F:protein-disulfide reductase activity"/>
    <property type="evidence" value="ECO:0007669"/>
    <property type="project" value="InterPro"/>
</dbReference>
<gene>
    <name evidence="9" type="ORF">DWX94_11050</name>
</gene>
<dbReference type="CDD" id="cd02947">
    <property type="entry name" value="TRX_family"/>
    <property type="match status" value="1"/>
</dbReference>
<organism evidence="9 10">
    <name type="scientific">Coprococcus eutactus</name>
    <dbReference type="NCBI Taxonomy" id="33043"/>
    <lineage>
        <taxon>Bacteria</taxon>
        <taxon>Bacillati</taxon>
        <taxon>Bacillota</taxon>
        <taxon>Clostridia</taxon>
        <taxon>Lachnospirales</taxon>
        <taxon>Lachnospiraceae</taxon>
        <taxon>Coprococcus</taxon>
    </lineage>
</organism>
<evidence type="ECO:0000256" key="3">
    <source>
        <dbReference type="ARBA" id="ARBA00022982"/>
    </source>
</evidence>
<evidence type="ECO:0000256" key="6">
    <source>
        <dbReference type="PIRNR" id="PIRNR000077"/>
    </source>
</evidence>
<evidence type="ECO:0000259" key="8">
    <source>
        <dbReference type="PROSITE" id="PS51352"/>
    </source>
</evidence>
<keyword evidence="4 7" id="KW-1015">Disulfide bond</keyword>
<dbReference type="AlphaFoldDB" id="A0A412INC1"/>
<protein>
    <recommendedName>
        <fullName evidence="6">Thioredoxin</fullName>
    </recommendedName>
</protein>
<dbReference type="Gene3D" id="3.40.30.10">
    <property type="entry name" value="Glutaredoxin"/>
    <property type="match status" value="1"/>
</dbReference>
<proteinExistence type="inferred from homology"/>
<evidence type="ECO:0000256" key="1">
    <source>
        <dbReference type="ARBA" id="ARBA00008987"/>
    </source>
</evidence>
<sequence>MAVRVSAEDFDVKVLQSELPVIVEFYSDSCIPCKQLSPILGGIEDDYEDKVNVYKVNVNFDAELAEKYAVMASPTILFFKGGEEVSRIRGLVKRNALEEEVGKLL</sequence>
<dbReference type="InterPro" id="IPR005746">
    <property type="entry name" value="Thioredoxin"/>
</dbReference>
<comment type="caution">
    <text evidence="9">The sequence shown here is derived from an EMBL/GenBank/DDBJ whole genome shotgun (WGS) entry which is preliminary data.</text>
</comment>
<name>A0A412INC1_9FIRM</name>
<evidence type="ECO:0000256" key="4">
    <source>
        <dbReference type="ARBA" id="ARBA00023157"/>
    </source>
</evidence>
<evidence type="ECO:0000313" key="10">
    <source>
        <dbReference type="Proteomes" id="UP000283295"/>
    </source>
</evidence>
<accession>A0A412INC1</accession>
<evidence type="ECO:0000256" key="2">
    <source>
        <dbReference type="ARBA" id="ARBA00022448"/>
    </source>
</evidence>
<dbReference type="PANTHER" id="PTHR45663:SF11">
    <property type="entry name" value="GEO12009P1"/>
    <property type="match status" value="1"/>
</dbReference>
<dbReference type="PIRSF" id="PIRSF000077">
    <property type="entry name" value="Thioredoxin"/>
    <property type="match status" value="1"/>
</dbReference>
<dbReference type="PROSITE" id="PS51352">
    <property type="entry name" value="THIOREDOXIN_2"/>
    <property type="match status" value="1"/>
</dbReference>
<reference evidence="9 10" key="1">
    <citation type="submission" date="2018-08" db="EMBL/GenBank/DDBJ databases">
        <title>A genome reference for cultivated species of the human gut microbiota.</title>
        <authorList>
            <person name="Zou Y."/>
            <person name="Xue W."/>
            <person name="Luo G."/>
        </authorList>
    </citation>
    <scope>NUCLEOTIDE SEQUENCE [LARGE SCALE GENOMIC DNA]</scope>
    <source>
        <strain evidence="9 10">AF22-21</strain>
    </source>
</reference>